<evidence type="ECO:0000313" key="3">
    <source>
        <dbReference type="Proteomes" id="UP000199054"/>
    </source>
</evidence>
<proteinExistence type="predicted"/>
<dbReference type="EMBL" id="FODE01000111">
    <property type="protein sequence ID" value="SEO43861.1"/>
    <property type="molecule type" value="Genomic_DNA"/>
</dbReference>
<organism evidence="2 3">
    <name type="scientific">Paracoccus alcaliphilus</name>
    <dbReference type="NCBI Taxonomy" id="34002"/>
    <lineage>
        <taxon>Bacteria</taxon>
        <taxon>Pseudomonadati</taxon>
        <taxon>Pseudomonadota</taxon>
        <taxon>Alphaproteobacteria</taxon>
        <taxon>Rhodobacterales</taxon>
        <taxon>Paracoccaceae</taxon>
        <taxon>Paracoccus</taxon>
    </lineage>
</organism>
<gene>
    <name evidence="2" type="ORF">SAMN04489859_11112</name>
</gene>
<name>A0A1H8PQ26_9RHOB</name>
<evidence type="ECO:0000313" key="2">
    <source>
        <dbReference type="EMBL" id="SEO43861.1"/>
    </source>
</evidence>
<dbReference type="AlphaFoldDB" id="A0A1H8PQ26"/>
<dbReference type="RefSeq" id="WP_139208332.1">
    <property type="nucleotide sequence ID" value="NZ_CP067124.1"/>
</dbReference>
<evidence type="ECO:0008006" key="4">
    <source>
        <dbReference type="Google" id="ProtNLM"/>
    </source>
</evidence>
<dbReference type="OrthoDB" id="9800877at2"/>
<dbReference type="Proteomes" id="UP000199054">
    <property type="component" value="Unassembled WGS sequence"/>
</dbReference>
<accession>A0A1H8PQ26</accession>
<sequence>MLDPTLTLPEDPEELRSFTARLLIEVKAQAILIEKLRHQLAGYAGFEDPYRSLWHRDDSRRLGGGGSLQEPRLFQRVHP</sequence>
<reference evidence="2 3" key="1">
    <citation type="submission" date="2016-10" db="EMBL/GenBank/DDBJ databases">
        <authorList>
            <person name="de Groot N.N."/>
        </authorList>
    </citation>
    <scope>NUCLEOTIDE SEQUENCE [LARGE SCALE GENOMIC DNA]</scope>
    <source>
        <strain evidence="2 3">DSM 8512</strain>
    </source>
</reference>
<evidence type="ECO:0000256" key="1">
    <source>
        <dbReference type="SAM" id="MobiDB-lite"/>
    </source>
</evidence>
<protein>
    <recommendedName>
        <fullName evidence="4">Transposase C of IS166 homeodomain-containing protein</fullName>
    </recommendedName>
</protein>
<keyword evidence="3" id="KW-1185">Reference proteome</keyword>
<feature type="region of interest" description="Disordered" evidence="1">
    <location>
        <begin position="60"/>
        <end position="79"/>
    </location>
</feature>